<evidence type="ECO:0000313" key="2">
    <source>
        <dbReference type="EMBL" id="AZG47893.1"/>
    </source>
</evidence>
<keyword evidence="3" id="KW-1185">Reference proteome</keyword>
<dbReference type="KEGG" id="gom:D7316_04505"/>
<dbReference type="OrthoDB" id="3748128at2"/>
<evidence type="ECO:0000259" key="1">
    <source>
        <dbReference type="Pfam" id="PF26061"/>
    </source>
</evidence>
<dbReference type="InterPro" id="IPR058334">
    <property type="entry name" value="DUF8021"/>
</dbReference>
<proteinExistence type="predicted"/>
<name>A0A3G8JSK2_9ACTN</name>
<sequence length="127" mass="14250">MTPTVDPERAARRIAAARAYVDALVSHDPSRVSLHPECTRTELGLRTGRSGAHISRGLLRAPQFRLIHRISDFTAEVDGHTVSTRFWVHVRPKALGLAAQVTETFVVDEDYRIRKIVARFGVPRRKG</sequence>
<protein>
    <recommendedName>
        <fullName evidence="1">DUF8021 domain-containing protein</fullName>
    </recommendedName>
</protein>
<evidence type="ECO:0000313" key="3">
    <source>
        <dbReference type="Proteomes" id="UP000271469"/>
    </source>
</evidence>
<reference evidence="2 3" key="1">
    <citation type="submission" date="2018-11" db="EMBL/GenBank/DDBJ databases">
        <title>Gordonia insulae sp. nov., isolated from an island soil.</title>
        <authorList>
            <person name="Kim Y.S."/>
            <person name="Kim S.B."/>
        </authorList>
    </citation>
    <scope>NUCLEOTIDE SEQUENCE [LARGE SCALE GENOMIC DNA]</scope>
    <source>
        <strain evidence="2 3">MMS17-SY073</strain>
    </source>
</reference>
<dbReference type="EMBL" id="CP033972">
    <property type="protein sequence ID" value="AZG47893.1"/>
    <property type="molecule type" value="Genomic_DNA"/>
</dbReference>
<gene>
    <name evidence="2" type="ORF">D7316_04505</name>
</gene>
<dbReference type="RefSeq" id="WP_124710188.1">
    <property type="nucleotide sequence ID" value="NZ_CP033972.1"/>
</dbReference>
<feature type="domain" description="DUF8021" evidence="1">
    <location>
        <begin position="11"/>
        <end position="119"/>
    </location>
</feature>
<dbReference type="Proteomes" id="UP000271469">
    <property type="component" value="Chromosome"/>
</dbReference>
<dbReference type="SUPFAM" id="SSF54427">
    <property type="entry name" value="NTF2-like"/>
    <property type="match status" value="1"/>
</dbReference>
<dbReference type="AlphaFoldDB" id="A0A3G8JSK2"/>
<dbReference type="InterPro" id="IPR032710">
    <property type="entry name" value="NTF2-like_dom_sf"/>
</dbReference>
<dbReference type="Pfam" id="PF26061">
    <property type="entry name" value="DUF8021"/>
    <property type="match status" value="1"/>
</dbReference>
<organism evidence="2 3">
    <name type="scientific">Gordonia insulae</name>
    <dbReference type="NCBI Taxonomy" id="2420509"/>
    <lineage>
        <taxon>Bacteria</taxon>
        <taxon>Bacillati</taxon>
        <taxon>Actinomycetota</taxon>
        <taxon>Actinomycetes</taxon>
        <taxon>Mycobacteriales</taxon>
        <taxon>Gordoniaceae</taxon>
        <taxon>Gordonia</taxon>
    </lineage>
</organism>
<accession>A0A3G8JSK2</accession>